<keyword evidence="8" id="KW-0675">Receptor</keyword>
<evidence type="ECO:0000256" key="5">
    <source>
        <dbReference type="ARBA" id="ARBA00022989"/>
    </source>
</evidence>
<organism evidence="14 15">
    <name type="scientific">Eptatretus burgeri</name>
    <name type="common">Inshore hagfish</name>
    <dbReference type="NCBI Taxonomy" id="7764"/>
    <lineage>
        <taxon>Eukaryota</taxon>
        <taxon>Metazoa</taxon>
        <taxon>Chordata</taxon>
        <taxon>Craniata</taxon>
        <taxon>Vertebrata</taxon>
        <taxon>Cyclostomata</taxon>
        <taxon>Myxini</taxon>
        <taxon>Myxiniformes</taxon>
        <taxon>Myxinidae</taxon>
        <taxon>Eptatretinae</taxon>
        <taxon>Eptatretus</taxon>
    </lineage>
</organism>
<dbReference type="AlphaFoldDB" id="A0A8C4QXY7"/>
<feature type="transmembrane region" description="Helical" evidence="11">
    <location>
        <begin position="180"/>
        <end position="200"/>
    </location>
</feature>
<keyword evidence="6" id="KW-0297">G-protein coupled receptor</keyword>
<feature type="transmembrane region" description="Helical" evidence="11">
    <location>
        <begin position="117"/>
        <end position="138"/>
    </location>
</feature>
<dbReference type="InterPro" id="IPR017979">
    <property type="entry name" value="GPCR_3_CS"/>
</dbReference>
<accession>A0A8C4QXY7</accession>
<evidence type="ECO:0000313" key="15">
    <source>
        <dbReference type="Proteomes" id="UP000694388"/>
    </source>
</evidence>
<keyword evidence="4 12" id="KW-0732">Signal</keyword>
<evidence type="ECO:0000256" key="6">
    <source>
        <dbReference type="ARBA" id="ARBA00023040"/>
    </source>
</evidence>
<evidence type="ECO:0000256" key="11">
    <source>
        <dbReference type="SAM" id="Phobius"/>
    </source>
</evidence>
<dbReference type="Ensembl" id="ENSEBUT00000022717.1">
    <property type="protein sequence ID" value="ENSEBUP00000022141.1"/>
    <property type="gene ID" value="ENSEBUG00000013654.1"/>
</dbReference>
<dbReference type="Gene3D" id="2.10.50.30">
    <property type="entry name" value="GPCR, family 3, nine cysteines domain"/>
    <property type="match status" value="1"/>
</dbReference>
<dbReference type="FunFam" id="2.10.50.30:FF:000004">
    <property type="entry name" value="Taste receptor type 1 member 3-like protein"/>
    <property type="match status" value="1"/>
</dbReference>
<evidence type="ECO:0000256" key="12">
    <source>
        <dbReference type="SAM" id="SignalP"/>
    </source>
</evidence>
<comment type="subcellular location">
    <subcellularLocation>
        <location evidence="1">Cell membrane</location>
        <topology evidence="1">Multi-pass membrane protein</topology>
    </subcellularLocation>
</comment>
<sequence>MSFCHLVFFFLLQFQIPSSVCNEPCQPGYRKVSYPGQPFCCYDCISCTDGEYSNKSDKPVQNEVSNTLKIWSAPIACLAPQIALTLTWAFVGQPQKILNTQARPGTILLECGGESPAWAACNFTYLGVVAALCLGLAMKAQKLPSAYNEAKFITFSMLTFFIVALAFVPANSSTQGKLKVATEIFAIIAVASSFLVSIFMPKCYAVVFNRND</sequence>
<keyword evidence="10" id="KW-0807">Transducer</keyword>
<evidence type="ECO:0000259" key="13">
    <source>
        <dbReference type="PROSITE" id="PS50259"/>
    </source>
</evidence>
<dbReference type="Pfam" id="PF07562">
    <property type="entry name" value="NCD3G"/>
    <property type="match status" value="1"/>
</dbReference>
<dbReference type="InterPro" id="IPR017978">
    <property type="entry name" value="GPCR_3_C"/>
</dbReference>
<dbReference type="InterPro" id="IPR000337">
    <property type="entry name" value="GPCR_3"/>
</dbReference>
<keyword evidence="2" id="KW-1003">Cell membrane</keyword>
<evidence type="ECO:0000256" key="10">
    <source>
        <dbReference type="ARBA" id="ARBA00023224"/>
    </source>
</evidence>
<reference evidence="14" key="1">
    <citation type="submission" date="2025-08" db="UniProtKB">
        <authorList>
            <consortium name="Ensembl"/>
        </authorList>
    </citation>
    <scope>IDENTIFICATION</scope>
</reference>
<dbReference type="InterPro" id="IPR011500">
    <property type="entry name" value="GPCR_3_9-Cys_dom"/>
</dbReference>
<keyword evidence="3 11" id="KW-0812">Transmembrane</keyword>
<dbReference type="PROSITE" id="PS50259">
    <property type="entry name" value="G_PROTEIN_RECEP_F3_4"/>
    <property type="match status" value="1"/>
</dbReference>
<evidence type="ECO:0000256" key="2">
    <source>
        <dbReference type="ARBA" id="ARBA00022475"/>
    </source>
</evidence>
<feature type="transmembrane region" description="Helical" evidence="11">
    <location>
        <begin position="150"/>
        <end position="168"/>
    </location>
</feature>
<dbReference type="InterPro" id="IPR000068">
    <property type="entry name" value="GPCR_3_Ca_sens_rcpt-rel"/>
</dbReference>
<name>A0A8C4QXY7_EPTBU</name>
<evidence type="ECO:0000256" key="8">
    <source>
        <dbReference type="ARBA" id="ARBA00023170"/>
    </source>
</evidence>
<feature type="chain" id="PRO_5034139155" description="G-protein coupled receptors family 3 profile domain-containing protein" evidence="12">
    <location>
        <begin position="22"/>
        <end position="212"/>
    </location>
</feature>
<dbReference type="Proteomes" id="UP000694388">
    <property type="component" value="Unplaced"/>
</dbReference>
<dbReference type="GO" id="GO:0005886">
    <property type="term" value="C:plasma membrane"/>
    <property type="evidence" value="ECO:0007669"/>
    <property type="project" value="UniProtKB-SubCell"/>
</dbReference>
<keyword evidence="7 11" id="KW-0472">Membrane</keyword>
<evidence type="ECO:0000256" key="7">
    <source>
        <dbReference type="ARBA" id="ARBA00023136"/>
    </source>
</evidence>
<evidence type="ECO:0000256" key="3">
    <source>
        <dbReference type="ARBA" id="ARBA00022692"/>
    </source>
</evidence>
<dbReference type="GeneTree" id="ENSGT00940000166814"/>
<evidence type="ECO:0000256" key="4">
    <source>
        <dbReference type="ARBA" id="ARBA00022729"/>
    </source>
</evidence>
<protein>
    <recommendedName>
        <fullName evidence="13">G-protein coupled receptors family 3 profile domain-containing protein</fullName>
    </recommendedName>
</protein>
<evidence type="ECO:0000256" key="9">
    <source>
        <dbReference type="ARBA" id="ARBA00023180"/>
    </source>
</evidence>
<dbReference type="InterPro" id="IPR038550">
    <property type="entry name" value="GPCR_3_9-Cys_sf"/>
</dbReference>
<reference evidence="14" key="2">
    <citation type="submission" date="2025-09" db="UniProtKB">
        <authorList>
            <consortium name="Ensembl"/>
        </authorList>
    </citation>
    <scope>IDENTIFICATION</scope>
</reference>
<evidence type="ECO:0000256" key="1">
    <source>
        <dbReference type="ARBA" id="ARBA00004651"/>
    </source>
</evidence>
<feature type="signal peptide" evidence="12">
    <location>
        <begin position="1"/>
        <end position="21"/>
    </location>
</feature>
<dbReference type="PROSITE" id="PS00981">
    <property type="entry name" value="G_PROTEIN_RECEP_F3_3"/>
    <property type="match status" value="1"/>
</dbReference>
<evidence type="ECO:0000313" key="14">
    <source>
        <dbReference type="Ensembl" id="ENSEBUP00000022141.1"/>
    </source>
</evidence>
<keyword evidence="5 11" id="KW-1133">Transmembrane helix</keyword>
<dbReference type="Pfam" id="PF00003">
    <property type="entry name" value="7tm_3"/>
    <property type="match status" value="1"/>
</dbReference>
<dbReference type="PRINTS" id="PR00248">
    <property type="entry name" value="GPCRMGR"/>
</dbReference>
<dbReference type="PANTHER" id="PTHR24061">
    <property type="entry name" value="CALCIUM-SENSING RECEPTOR-RELATED"/>
    <property type="match status" value="1"/>
</dbReference>
<proteinExistence type="predicted"/>
<keyword evidence="15" id="KW-1185">Reference proteome</keyword>
<feature type="domain" description="G-protein coupled receptors family 3 profile" evidence="13">
    <location>
        <begin position="77"/>
        <end position="212"/>
    </location>
</feature>
<dbReference type="GO" id="GO:0004930">
    <property type="term" value="F:G protein-coupled receptor activity"/>
    <property type="evidence" value="ECO:0007669"/>
    <property type="project" value="UniProtKB-KW"/>
</dbReference>
<keyword evidence="9" id="KW-0325">Glycoprotein</keyword>
<dbReference type="OMA" id="WSAPIAC"/>
<dbReference type="PANTHER" id="PTHR24061:SF0">
    <property type="entry name" value="C-FAMILY ODORANT RECEPTOR OLFCT1"/>
    <property type="match status" value="1"/>
</dbReference>